<dbReference type="InterPro" id="IPR032675">
    <property type="entry name" value="LRR_dom_sf"/>
</dbReference>
<proteinExistence type="predicted"/>
<dbReference type="Gene3D" id="3.80.10.10">
    <property type="entry name" value="Ribonuclease Inhibitor"/>
    <property type="match status" value="1"/>
</dbReference>
<evidence type="ECO:0000313" key="2">
    <source>
        <dbReference type="Proteomes" id="UP000620124"/>
    </source>
</evidence>
<evidence type="ECO:0000313" key="1">
    <source>
        <dbReference type="EMBL" id="KAF7365691.1"/>
    </source>
</evidence>
<dbReference type="Proteomes" id="UP000620124">
    <property type="component" value="Unassembled WGS sequence"/>
</dbReference>
<protein>
    <recommendedName>
        <fullName evidence="3">F-box domain-containing protein</fullName>
    </recommendedName>
</protein>
<sequence>MEGLVNDLRRLVMAERQPTAIYLATELWREILSHLESPGLSAMRLVAREQRGLANSFLFKSCILRISGPEGLHSKLAFYTSSAISHAVRDCTVLGGGRNTPTAVAEICAALNQFKNLRHLTFQYVRMSPTTVAAIYTAALPKDDLLSLVSLSLVSCITDFPASSGDEMSAIALKSVLIHNEHIPNFTHDYRWLSLLNLDLLQMLDLAQPHMTHIFIECLAQTPGMHLPMLESLQLHLSGLDYLMDKFLSVLTSFPSLRIFGVTAGPANTIGSYSRGHTRIAIPDDSLPLLTSFHGLVTHGAAYCAGRKLLLHLKLYDSQHNQASDSVILLPALQEIVRAAPQLRSLELRIAFPLEELTPTLASSLPTLRSLRVIVPCYPGRTILALDDALRTLGMLVVPRDLEVLFIAYRVADRVPWSAMPNHSAEMVSAIRDLTQRVQTLQKICICCDLPNAWGWDDFADRSDRTMVWLWTRRRHASEMVSQQTVAGAECIDGRKTNLRIRAQDFQTYTAADALDDEWRVAAAAHRIA</sequence>
<evidence type="ECO:0008006" key="3">
    <source>
        <dbReference type="Google" id="ProtNLM"/>
    </source>
</evidence>
<accession>A0A8H6YWP2</accession>
<organism evidence="1 2">
    <name type="scientific">Mycena venus</name>
    <dbReference type="NCBI Taxonomy" id="2733690"/>
    <lineage>
        <taxon>Eukaryota</taxon>
        <taxon>Fungi</taxon>
        <taxon>Dikarya</taxon>
        <taxon>Basidiomycota</taxon>
        <taxon>Agaricomycotina</taxon>
        <taxon>Agaricomycetes</taxon>
        <taxon>Agaricomycetidae</taxon>
        <taxon>Agaricales</taxon>
        <taxon>Marasmiineae</taxon>
        <taxon>Mycenaceae</taxon>
        <taxon>Mycena</taxon>
    </lineage>
</organism>
<gene>
    <name evidence="1" type="ORF">MVEN_00442800</name>
</gene>
<dbReference type="OrthoDB" id="3045749at2759"/>
<reference evidence="1" key="1">
    <citation type="submission" date="2020-05" db="EMBL/GenBank/DDBJ databases">
        <title>Mycena genomes resolve the evolution of fungal bioluminescence.</title>
        <authorList>
            <person name="Tsai I.J."/>
        </authorList>
    </citation>
    <scope>NUCLEOTIDE SEQUENCE</scope>
    <source>
        <strain evidence="1">CCC161011</strain>
    </source>
</reference>
<comment type="caution">
    <text evidence="1">The sequence shown here is derived from an EMBL/GenBank/DDBJ whole genome shotgun (WGS) entry which is preliminary data.</text>
</comment>
<name>A0A8H6YWP2_9AGAR</name>
<dbReference type="AlphaFoldDB" id="A0A8H6YWP2"/>
<keyword evidence="2" id="KW-1185">Reference proteome</keyword>
<dbReference type="SUPFAM" id="SSF52047">
    <property type="entry name" value="RNI-like"/>
    <property type="match status" value="1"/>
</dbReference>
<dbReference type="EMBL" id="JACAZI010000003">
    <property type="protein sequence ID" value="KAF7365691.1"/>
    <property type="molecule type" value="Genomic_DNA"/>
</dbReference>